<feature type="domain" description="O-GlcNAc transferase C-terminal" evidence="5">
    <location>
        <begin position="422"/>
        <end position="607"/>
    </location>
</feature>
<comment type="caution">
    <text evidence="6">The sequence shown here is derived from an EMBL/GenBank/DDBJ whole genome shotgun (WGS) entry which is preliminary data.</text>
</comment>
<comment type="pathway">
    <text evidence="1">Protein modification; protein glycosylation.</text>
</comment>
<gene>
    <name evidence="6" type="ORF">HNQ73_003598</name>
</gene>
<dbReference type="InterPro" id="IPR011990">
    <property type="entry name" value="TPR-like_helical_dom_sf"/>
</dbReference>
<protein>
    <submittedName>
        <fullName evidence="6">Tetratricopeptide (TPR) repeat protein</fullName>
    </submittedName>
</protein>
<dbReference type="SUPFAM" id="SSF48452">
    <property type="entry name" value="TPR-like"/>
    <property type="match status" value="1"/>
</dbReference>
<evidence type="ECO:0000313" key="7">
    <source>
        <dbReference type="Proteomes" id="UP000588017"/>
    </source>
</evidence>
<evidence type="ECO:0000256" key="2">
    <source>
        <dbReference type="ARBA" id="ARBA00022679"/>
    </source>
</evidence>
<evidence type="ECO:0000313" key="6">
    <source>
        <dbReference type="EMBL" id="MBB6169935.1"/>
    </source>
</evidence>
<dbReference type="PANTHER" id="PTHR44998">
    <property type="match status" value="1"/>
</dbReference>
<dbReference type="Gene3D" id="1.25.40.10">
    <property type="entry name" value="Tetratricopeptide repeat domain"/>
    <property type="match status" value="1"/>
</dbReference>
<reference evidence="6 7" key="1">
    <citation type="submission" date="2020-08" db="EMBL/GenBank/DDBJ databases">
        <title>Genomic Encyclopedia of Type Strains, Phase IV (KMG-IV): sequencing the most valuable type-strain genomes for metagenomic binning, comparative biology and taxonomic classification.</title>
        <authorList>
            <person name="Goeker M."/>
        </authorList>
    </citation>
    <scope>NUCLEOTIDE SEQUENCE [LARGE SCALE GENOMIC DNA]</scope>
    <source>
        <strain evidence="6 7">DSM 101465</strain>
    </source>
</reference>
<evidence type="ECO:0000256" key="3">
    <source>
        <dbReference type="ARBA" id="ARBA00022737"/>
    </source>
</evidence>
<proteinExistence type="predicted"/>
<dbReference type="SUPFAM" id="SSF53756">
    <property type="entry name" value="UDP-Glycosyltransferase/glycogen phosphorylase"/>
    <property type="match status" value="1"/>
</dbReference>
<sequence length="640" mass="72754">MNAQTIYSTAFKQYKKGNYAAALDLLNKLMEVEKGAKIYALLGKVLVQLGLKSDAAWAYHLAGQEEGPRSDEYLAEAMKLHFACGNEDEALSLGMPLFQKMHRDPDIAFVVASILVKRGQRDLLKTLMPVLAESDRLIHRILAARLLTRAEFKWDSRIAKTLYRKDPHRKDFRSTYHLFTCQVNNYPEMARLQRQMRREIEAGDLSFLKYEPPYYNLLWCSDEALNRLAWGFDPAVGVGPVGPERAQARRKAPHVWGDKLRIGYLSADFSDHHATMKLLQGVIERHDASRFDITLFCCTPEHLMAKDKGGRYRWGRILRLNGLDDRGAAATIRSENIDILVDLKGHTEGSRSGILNHGAAPVQVAWLGFPGTTAGIDLDYIIGDPHVLPDGSEPHYFEKFCRLPETYQPNDPWHRPRPSGITRNEVGLPEDRFVFASFNANRKISLKTIDLWASILRLTPDSLLWVLCLDEEAQTNVRRKLESAGIEASRVAFCEKVAYEEHINRLPLADLGLDTFPYNGHTTTSEQLWAGLPVLAMDGTNFASRVSKSLLNAIGLPELVTRDPDHYVETAVALYQDRERLAQYRQRLEENRFRMPLFDAERFCRHLERAYEMMADRARQGLEPDHIDVPALPARTGAFV</sequence>
<keyword evidence="7" id="KW-1185">Reference proteome</keyword>
<dbReference type="Pfam" id="PF13844">
    <property type="entry name" value="Glyco_transf_41"/>
    <property type="match status" value="2"/>
</dbReference>
<evidence type="ECO:0000256" key="1">
    <source>
        <dbReference type="ARBA" id="ARBA00004922"/>
    </source>
</evidence>
<dbReference type="Proteomes" id="UP000588017">
    <property type="component" value="Unassembled WGS sequence"/>
</dbReference>
<keyword evidence="3" id="KW-0677">Repeat</keyword>
<dbReference type="EMBL" id="JACHEH010000022">
    <property type="protein sequence ID" value="MBB6169935.1"/>
    <property type="molecule type" value="Genomic_DNA"/>
</dbReference>
<keyword evidence="2" id="KW-0808">Transferase</keyword>
<dbReference type="GO" id="GO:0016740">
    <property type="term" value="F:transferase activity"/>
    <property type="evidence" value="ECO:0007669"/>
    <property type="project" value="UniProtKB-KW"/>
</dbReference>
<accession>A0A841KCC4</accession>
<dbReference type="PANTHER" id="PTHR44998:SF1">
    <property type="entry name" value="UDP-N-ACETYLGLUCOSAMINE--PEPTIDE N-ACETYLGLUCOSAMINYLTRANSFERASE 110 KDA SUBUNIT"/>
    <property type="match status" value="1"/>
</dbReference>
<feature type="domain" description="O-GlcNAc transferase C-terminal" evidence="5">
    <location>
        <begin position="256"/>
        <end position="408"/>
    </location>
</feature>
<dbReference type="InterPro" id="IPR029489">
    <property type="entry name" value="OGT/SEC/SPY_C"/>
</dbReference>
<dbReference type="AlphaFoldDB" id="A0A841KCC4"/>
<dbReference type="Gene3D" id="3.40.50.11380">
    <property type="match status" value="1"/>
</dbReference>
<evidence type="ECO:0000259" key="5">
    <source>
        <dbReference type="Pfam" id="PF13844"/>
    </source>
</evidence>
<dbReference type="Gene3D" id="3.40.50.2000">
    <property type="entry name" value="Glycogen Phosphorylase B"/>
    <property type="match status" value="1"/>
</dbReference>
<evidence type="ECO:0000256" key="4">
    <source>
        <dbReference type="ARBA" id="ARBA00022803"/>
    </source>
</evidence>
<dbReference type="RefSeq" id="WP_244650009.1">
    <property type="nucleotide sequence ID" value="NZ_BMHX01000003.1"/>
</dbReference>
<name>A0A841KCC4_9HYPH</name>
<organism evidence="6 7">
    <name type="scientific">Chelatococcus composti</name>
    <dbReference type="NCBI Taxonomy" id="1743235"/>
    <lineage>
        <taxon>Bacteria</taxon>
        <taxon>Pseudomonadati</taxon>
        <taxon>Pseudomonadota</taxon>
        <taxon>Alphaproteobacteria</taxon>
        <taxon>Hyphomicrobiales</taxon>
        <taxon>Chelatococcaceae</taxon>
        <taxon>Chelatococcus</taxon>
    </lineage>
</organism>
<keyword evidence="4" id="KW-0802">TPR repeat</keyword>